<dbReference type="Proteomes" id="UP000190989">
    <property type="component" value="Unassembled WGS sequence"/>
</dbReference>
<protein>
    <submittedName>
        <fullName evidence="1">Uncharacterized protein</fullName>
    </submittedName>
</protein>
<dbReference type="EMBL" id="FVZE01000003">
    <property type="protein sequence ID" value="SLK00288.1"/>
    <property type="molecule type" value="Genomic_DNA"/>
</dbReference>
<keyword evidence="2" id="KW-1185">Reference proteome</keyword>
<organism evidence="1 2">
    <name type="scientific">Novosphingobium mathurense</name>
    <dbReference type="NCBI Taxonomy" id="428990"/>
    <lineage>
        <taxon>Bacteria</taxon>
        <taxon>Pseudomonadati</taxon>
        <taxon>Pseudomonadota</taxon>
        <taxon>Alphaproteobacteria</taxon>
        <taxon>Sphingomonadales</taxon>
        <taxon>Sphingomonadaceae</taxon>
        <taxon>Novosphingobium</taxon>
    </lineage>
</organism>
<evidence type="ECO:0000313" key="1">
    <source>
        <dbReference type="EMBL" id="SLK00288.1"/>
    </source>
</evidence>
<evidence type="ECO:0000313" key="2">
    <source>
        <dbReference type="Proteomes" id="UP000190989"/>
    </source>
</evidence>
<reference evidence="2" key="1">
    <citation type="submission" date="2017-02" db="EMBL/GenBank/DDBJ databases">
        <authorList>
            <person name="Varghese N."/>
            <person name="Submissions S."/>
        </authorList>
    </citation>
    <scope>NUCLEOTIDE SEQUENCE [LARGE SCALE GENOMIC DNA]</scope>
    <source>
        <strain evidence="2">SM117</strain>
    </source>
</reference>
<name>A0A1U6HWW7_9SPHN</name>
<proteinExistence type="predicted"/>
<sequence>MHSRKRHGLYRISLPELGECARVDSAAGDAYPYLERSMYETLGFWPAFDKLPEQTAADRRRHKPLWEAW</sequence>
<accession>A0A1U6HWW7</accession>
<dbReference type="AlphaFoldDB" id="A0A1U6HWW7"/>
<gene>
    <name evidence="1" type="ORF">SAMN06295987_103261</name>
</gene>
<dbReference type="RefSeq" id="WP_054947485.1">
    <property type="nucleotide sequence ID" value="NZ_FVZE01000003.1"/>
</dbReference>